<evidence type="ECO:0008006" key="3">
    <source>
        <dbReference type="Google" id="ProtNLM"/>
    </source>
</evidence>
<evidence type="ECO:0000313" key="1">
    <source>
        <dbReference type="EMBL" id="KII73064.1"/>
    </source>
</evidence>
<dbReference type="AlphaFoldDB" id="A0A0C2J5I2"/>
<proteinExistence type="predicted"/>
<keyword evidence="2" id="KW-1185">Reference proteome</keyword>
<dbReference type="OrthoDB" id="10027144at2759"/>
<comment type="caution">
    <text evidence="1">The sequence shown here is derived from an EMBL/GenBank/DDBJ whole genome shotgun (WGS) entry which is preliminary data.</text>
</comment>
<sequence length="409" mass="47119">MKQYHHVLDCSVKKRMVLNRKPYLDIVNELSQNVEDYRNVSKTVSKRKDDINIVEIAGESSEVDRVFRKLNSIIGRNQVLTIPCPYWICIYLSTTDCFKKNFASSFKDVEMDLDYYGEEIKIYCHESKNAEIVYDVRKFLAHLQSEICYDAVLVSISYATLLTSHGKRDLRTVEKETQTSIYIEVQMDKVSLDSSNSQGNNTISVISTFVDVTTAEQIQSIPSEHIYDTKNHKPAPTECICVIFGSKNQVDLAKIKILNLIEFYGTFVESEVKIKNHLYPHFTRTIGKNLHESVHNFGRNCRISSVNENPNFPSFVLRGPPAEVKVAIEFIDKHIQELDNIHHLVEVEIPEKAKDLILTNKDFLIRNMVNFGKVQHLKFPRRIDETRSIIRIIGRKETVSNTLNISSNK</sequence>
<evidence type="ECO:0000313" key="2">
    <source>
        <dbReference type="Proteomes" id="UP000031668"/>
    </source>
</evidence>
<dbReference type="Proteomes" id="UP000031668">
    <property type="component" value="Unassembled WGS sequence"/>
</dbReference>
<accession>A0A0C2J5I2</accession>
<gene>
    <name evidence="1" type="ORF">RF11_12458</name>
</gene>
<dbReference type="EMBL" id="JWZT01001011">
    <property type="protein sequence ID" value="KII73064.1"/>
    <property type="molecule type" value="Genomic_DNA"/>
</dbReference>
<organism evidence="1 2">
    <name type="scientific">Thelohanellus kitauei</name>
    <name type="common">Myxosporean</name>
    <dbReference type="NCBI Taxonomy" id="669202"/>
    <lineage>
        <taxon>Eukaryota</taxon>
        <taxon>Metazoa</taxon>
        <taxon>Cnidaria</taxon>
        <taxon>Myxozoa</taxon>
        <taxon>Myxosporea</taxon>
        <taxon>Bivalvulida</taxon>
        <taxon>Platysporina</taxon>
        <taxon>Myxobolidae</taxon>
        <taxon>Thelohanellus</taxon>
    </lineage>
</organism>
<reference evidence="1 2" key="1">
    <citation type="journal article" date="2014" name="Genome Biol. Evol.">
        <title>The genome of the myxosporean Thelohanellus kitauei shows adaptations to nutrient acquisition within its fish host.</title>
        <authorList>
            <person name="Yang Y."/>
            <person name="Xiong J."/>
            <person name="Zhou Z."/>
            <person name="Huo F."/>
            <person name="Miao W."/>
            <person name="Ran C."/>
            <person name="Liu Y."/>
            <person name="Zhang J."/>
            <person name="Feng J."/>
            <person name="Wang M."/>
            <person name="Wang M."/>
            <person name="Wang L."/>
            <person name="Yao B."/>
        </authorList>
    </citation>
    <scope>NUCLEOTIDE SEQUENCE [LARGE SCALE GENOMIC DNA]</scope>
    <source>
        <strain evidence="1">Wuqing</strain>
    </source>
</reference>
<protein>
    <recommendedName>
        <fullName evidence="3">Vigilin</fullName>
    </recommendedName>
</protein>
<name>A0A0C2J5I2_THEKT</name>